<evidence type="ECO:0000313" key="2">
    <source>
        <dbReference type="Proteomes" id="UP000004836"/>
    </source>
</evidence>
<evidence type="ECO:0008006" key="3">
    <source>
        <dbReference type="Google" id="ProtNLM"/>
    </source>
</evidence>
<keyword evidence="2" id="KW-1185">Reference proteome</keyword>
<proteinExistence type="predicted"/>
<organism evidence="1 2">
    <name type="scientific">alpha proteobacterium IMCC14465</name>
    <dbReference type="NCBI Taxonomy" id="1220535"/>
    <lineage>
        <taxon>Bacteria</taxon>
        <taxon>Pseudomonadati</taxon>
        <taxon>Pseudomonadota</taxon>
        <taxon>Alphaproteobacteria</taxon>
        <taxon>PS1 clade</taxon>
    </lineage>
</organism>
<comment type="caution">
    <text evidence="1">The sequence shown here is derived from an EMBL/GenBank/DDBJ whole genome shotgun (WGS) entry which is preliminary data.</text>
</comment>
<dbReference type="OrthoDB" id="9809421at2"/>
<reference evidence="1 2" key="1">
    <citation type="journal article" date="2012" name="J. Bacteriol.">
        <title>Genome Sequence of Strain IMCC14465, Isolated from the East Sea, Belonging to the PS1 Clade of Alphaproteobacteria.</title>
        <authorList>
            <person name="Yang S.J."/>
            <person name="Kang I."/>
            <person name="Cho J.C."/>
        </authorList>
    </citation>
    <scope>NUCLEOTIDE SEQUENCE [LARGE SCALE GENOMIC DNA]</scope>
    <source>
        <strain evidence="1 2">IMCC14465</strain>
    </source>
</reference>
<dbReference type="eggNOG" id="COG1432">
    <property type="taxonomic scope" value="Bacteria"/>
</dbReference>
<dbReference type="Gene3D" id="3.40.50.1010">
    <property type="entry name" value="5'-nuclease"/>
    <property type="match status" value="1"/>
</dbReference>
<dbReference type="EMBL" id="ALYF01000003">
    <property type="protein sequence ID" value="EJW21398.1"/>
    <property type="molecule type" value="Genomic_DNA"/>
</dbReference>
<dbReference type="Proteomes" id="UP000004836">
    <property type="component" value="Unassembled WGS sequence"/>
</dbReference>
<evidence type="ECO:0000313" key="1">
    <source>
        <dbReference type="EMBL" id="EJW21398.1"/>
    </source>
</evidence>
<gene>
    <name evidence="1" type="ORF">IMCC14465_11940</name>
</gene>
<dbReference type="AlphaFoldDB" id="J9DH07"/>
<protein>
    <recommendedName>
        <fullName evidence="3">NYN domain-containing protein</fullName>
    </recommendedName>
</protein>
<accession>J9DH07</accession>
<sequence length="94" mass="11279">MTTKKQVLVLIDGYNLYHGIDDLEQDHLKWLNIEKLTGVYIDENVHTVVGIKYFTSYARWRPEEHKRHQRYVRALSTTKVEIILGRFKKKKHQV</sequence>
<dbReference type="STRING" id="1220535.IMCC14465_11940"/>
<name>J9DH07_9PROT</name>